<gene>
    <name evidence="2" type="ORF">TCM_015435</name>
</gene>
<reference evidence="2 3" key="1">
    <citation type="journal article" date="2013" name="Genome Biol.">
        <title>The genome sequence of the most widely cultivated cacao type and its use to identify candidate genes regulating pod color.</title>
        <authorList>
            <person name="Motamayor J.C."/>
            <person name="Mockaitis K."/>
            <person name="Schmutz J."/>
            <person name="Haiminen N."/>
            <person name="Iii D.L."/>
            <person name="Cornejo O."/>
            <person name="Findley S.D."/>
            <person name="Zheng P."/>
            <person name="Utro F."/>
            <person name="Royaert S."/>
            <person name="Saski C."/>
            <person name="Jenkins J."/>
            <person name="Podicheti R."/>
            <person name="Zhao M."/>
            <person name="Scheffler B.E."/>
            <person name="Stack J.C."/>
            <person name="Feltus F.A."/>
            <person name="Mustiga G.M."/>
            <person name="Amores F."/>
            <person name="Phillips W."/>
            <person name="Marelli J.P."/>
            <person name="May G.D."/>
            <person name="Shapiro H."/>
            <person name="Ma J."/>
            <person name="Bustamante C.D."/>
            <person name="Schnell R.J."/>
            <person name="Main D."/>
            <person name="Gilbert D."/>
            <person name="Parida L."/>
            <person name="Kuhn D.N."/>
        </authorList>
    </citation>
    <scope>NUCLEOTIDE SEQUENCE [LARGE SCALE GENOMIC DNA]</scope>
    <source>
        <strain evidence="3">cv. Matina 1-6</strain>
    </source>
</reference>
<evidence type="ECO:0000313" key="2">
    <source>
        <dbReference type="EMBL" id="EOY23587.1"/>
    </source>
</evidence>
<dbReference type="AlphaFoldDB" id="A0A061G318"/>
<organism evidence="2 3">
    <name type="scientific">Theobroma cacao</name>
    <name type="common">Cacao</name>
    <name type="synonym">Cocoa</name>
    <dbReference type="NCBI Taxonomy" id="3641"/>
    <lineage>
        <taxon>Eukaryota</taxon>
        <taxon>Viridiplantae</taxon>
        <taxon>Streptophyta</taxon>
        <taxon>Embryophyta</taxon>
        <taxon>Tracheophyta</taxon>
        <taxon>Spermatophyta</taxon>
        <taxon>Magnoliopsida</taxon>
        <taxon>eudicotyledons</taxon>
        <taxon>Gunneridae</taxon>
        <taxon>Pentapetalae</taxon>
        <taxon>rosids</taxon>
        <taxon>malvids</taxon>
        <taxon>Malvales</taxon>
        <taxon>Malvaceae</taxon>
        <taxon>Byttnerioideae</taxon>
        <taxon>Theobroma</taxon>
    </lineage>
</organism>
<dbReference type="InParanoid" id="A0A061G318"/>
<sequence>MAAAEARAAREHTANPCLAASGPGQATPLSMPDNQNLAPLPDSQCPQISKDHCSDESSHCIRDGVREVPQKVYAECVESDQAVKKEESNALVQAEKTEPSWHIIDKDELASMVTQKSVEHVENCDLPQPLTKDFRKGQLPSLELPGYCETLPSSLDWPIQEVFSDLSNHHWGRSTSVKCR</sequence>
<dbReference type="HOGENOM" id="CLU_1498885_0_0_1"/>
<evidence type="ECO:0000256" key="1">
    <source>
        <dbReference type="SAM" id="MobiDB-lite"/>
    </source>
</evidence>
<name>A0A061G318_THECC</name>
<dbReference type="Gramene" id="EOY23587">
    <property type="protein sequence ID" value="EOY23587"/>
    <property type="gene ID" value="TCM_015435"/>
</dbReference>
<proteinExistence type="predicted"/>
<feature type="region of interest" description="Disordered" evidence="1">
    <location>
        <begin position="1"/>
        <end position="50"/>
    </location>
</feature>
<protein>
    <submittedName>
        <fullName evidence="2">Uncharacterized protein</fullName>
    </submittedName>
</protein>
<keyword evidence="3" id="KW-1185">Reference proteome</keyword>
<dbReference type="PANTHER" id="PTHR33868:SF2">
    <property type="entry name" value="EXPRESSED PROTEIN"/>
    <property type="match status" value="1"/>
</dbReference>
<dbReference type="PANTHER" id="PTHR33868">
    <property type="entry name" value="EXPRESSED PROTEIN"/>
    <property type="match status" value="1"/>
</dbReference>
<evidence type="ECO:0000313" key="3">
    <source>
        <dbReference type="Proteomes" id="UP000026915"/>
    </source>
</evidence>
<dbReference type="EMBL" id="CM001881">
    <property type="protein sequence ID" value="EOY23587.1"/>
    <property type="molecule type" value="Genomic_DNA"/>
</dbReference>
<accession>A0A061G318</accession>
<dbReference type="Proteomes" id="UP000026915">
    <property type="component" value="Chromosome 3"/>
</dbReference>